<dbReference type="EMBL" id="ML143683">
    <property type="protein sequence ID" value="TBU21181.1"/>
    <property type="molecule type" value="Genomic_DNA"/>
</dbReference>
<reference evidence="1" key="1">
    <citation type="submission" date="2019-01" db="EMBL/GenBank/DDBJ databases">
        <title>Draft genome sequences of three monokaryotic isolates of the white-rot basidiomycete fungus Dichomitus squalens.</title>
        <authorList>
            <consortium name="DOE Joint Genome Institute"/>
            <person name="Lopez S.C."/>
            <person name="Andreopoulos B."/>
            <person name="Pangilinan J."/>
            <person name="Lipzen A."/>
            <person name="Riley R."/>
            <person name="Ahrendt S."/>
            <person name="Ng V."/>
            <person name="Barry K."/>
            <person name="Daum C."/>
            <person name="Grigoriev I.V."/>
            <person name="Hilden K.S."/>
            <person name="Makela M.R."/>
            <person name="de Vries R.P."/>
        </authorList>
    </citation>
    <scope>NUCLEOTIDE SEQUENCE [LARGE SCALE GENOMIC DNA]</scope>
    <source>
        <strain evidence="1">OM18370.1</strain>
    </source>
</reference>
<proteinExistence type="predicted"/>
<evidence type="ECO:0000313" key="1">
    <source>
        <dbReference type="EMBL" id="TBU21181.1"/>
    </source>
</evidence>
<dbReference type="AlphaFoldDB" id="A0A4Q9M6D5"/>
<dbReference type="Proteomes" id="UP000292957">
    <property type="component" value="Unassembled WGS sequence"/>
</dbReference>
<organism evidence="1">
    <name type="scientific">Dichomitus squalens</name>
    <dbReference type="NCBI Taxonomy" id="114155"/>
    <lineage>
        <taxon>Eukaryota</taxon>
        <taxon>Fungi</taxon>
        <taxon>Dikarya</taxon>
        <taxon>Basidiomycota</taxon>
        <taxon>Agaricomycotina</taxon>
        <taxon>Agaricomycetes</taxon>
        <taxon>Polyporales</taxon>
        <taxon>Polyporaceae</taxon>
        <taxon>Dichomitus</taxon>
    </lineage>
</organism>
<sequence>MSTVPRQTLTIPDEMIPYLSDHLNLDNIIRCPVIVCKDSHHLHFHTPRICVPETHPFGPIPPPDTPCWLILPSKLEPGWTLPKDVHFLGRVLRVAEYQESRVIVLVQHIQSPAILSLAVPYEYFVGDMSSWWAQVVWNVVSRVKILRKPDNEDYLPGEPHCVSLDPITNDWEINDEVQATYSPV</sequence>
<protein>
    <submittedName>
        <fullName evidence="1">Uncharacterized protein</fullName>
    </submittedName>
</protein>
<dbReference type="OrthoDB" id="2733441at2759"/>
<gene>
    <name evidence="1" type="ORF">BD311DRAFT_679128</name>
</gene>
<accession>A0A4Q9M6D5</accession>
<name>A0A4Q9M6D5_9APHY</name>